<feature type="compositionally biased region" description="Acidic residues" evidence="9">
    <location>
        <begin position="1142"/>
        <end position="1154"/>
    </location>
</feature>
<feature type="domain" description="Peptidase S8/S53" evidence="11">
    <location>
        <begin position="164"/>
        <end position="416"/>
    </location>
</feature>
<dbReference type="InterPro" id="IPR023827">
    <property type="entry name" value="Peptidase_S8_Asp-AS"/>
</dbReference>
<keyword evidence="3 10" id="KW-0732">Signal</keyword>
<evidence type="ECO:0000256" key="10">
    <source>
        <dbReference type="SAM" id="SignalP"/>
    </source>
</evidence>
<feature type="active site" description="Charge relay system" evidence="6 7">
    <location>
        <position position="380"/>
    </location>
</feature>
<evidence type="ECO:0000256" key="2">
    <source>
        <dbReference type="ARBA" id="ARBA00022670"/>
    </source>
</evidence>
<feature type="compositionally biased region" description="Acidic residues" evidence="9">
    <location>
        <begin position="1177"/>
        <end position="1189"/>
    </location>
</feature>
<evidence type="ECO:0000313" key="12">
    <source>
        <dbReference type="EMBL" id="TKB54515.1"/>
    </source>
</evidence>
<dbReference type="InterPro" id="IPR015500">
    <property type="entry name" value="Peptidase_S8_subtilisin-rel"/>
</dbReference>
<evidence type="ECO:0000256" key="7">
    <source>
        <dbReference type="PROSITE-ProRule" id="PRU01240"/>
    </source>
</evidence>
<feature type="active site" description="Charge relay system" evidence="6 7">
    <location>
        <position position="212"/>
    </location>
</feature>
<dbReference type="PANTHER" id="PTHR43806">
    <property type="entry name" value="PEPTIDASE S8"/>
    <property type="match status" value="1"/>
</dbReference>
<feature type="compositionally biased region" description="Acidic residues" evidence="9">
    <location>
        <begin position="1212"/>
        <end position="1224"/>
    </location>
</feature>
<feature type="region of interest" description="Disordered" evidence="9">
    <location>
        <begin position="1060"/>
        <end position="1251"/>
    </location>
</feature>
<dbReference type="PROSITE" id="PS00136">
    <property type="entry name" value="SUBTILASE_ASP"/>
    <property type="match status" value="1"/>
</dbReference>
<dbReference type="PROSITE" id="PS51892">
    <property type="entry name" value="SUBTILASE"/>
    <property type="match status" value="1"/>
</dbReference>
<feature type="signal peptide" evidence="10">
    <location>
        <begin position="1"/>
        <end position="22"/>
    </location>
</feature>
<feature type="compositionally biased region" description="Low complexity" evidence="9">
    <location>
        <begin position="1232"/>
        <end position="1242"/>
    </location>
</feature>
<dbReference type="InterPro" id="IPR003367">
    <property type="entry name" value="Thrombospondin_3-like_rpt"/>
</dbReference>
<dbReference type="Gene3D" id="4.10.1080.10">
    <property type="entry name" value="TSP type-3 repeat"/>
    <property type="match status" value="2"/>
</dbReference>
<dbReference type="GO" id="GO:0007155">
    <property type="term" value="P:cell adhesion"/>
    <property type="evidence" value="ECO:0007669"/>
    <property type="project" value="InterPro"/>
</dbReference>
<dbReference type="OrthoDB" id="9790784at2"/>
<dbReference type="Gene3D" id="3.40.50.200">
    <property type="entry name" value="Peptidase S8/S53 domain"/>
    <property type="match status" value="1"/>
</dbReference>
<evidence type="ECO:0000256" key="5">
    <source>
        <dbReference type="ARBA" id="ARBA00022825"/>
    </source>
</evidence>
<dbReference type="RefSeq" id="WP_136863650.1">
    <property type="nucleotide sequence ID" value="NZ_SWCJ01000008.1"/>
</dbReference>
<dbReference type="InterPro" id="IPR000209">
    <property type="entry name" value="Peptidase_S8/S53_dom"/>
</dbReference>
<comment type="similarity">
    <text evidence="1 7 8">Belongs to the peptidase S8 family.</text>
</comment>
<dbReference type="PRINTS" id="PR00723">
    <property type="entry name" value="SUBTILISIN"/>
</dbReference>
<evidence type="ECO:0000256" key="3">
    <source>
        <dbReference type="ARBA" id="ARBA00022729"/>
    </source>
</evidence>
<dbReference type="InterPro" id="IPR023828">
    <property type="entry name" value="Peptidase_S8_Ser-AS"/>
</dbReference>
<dbReference type="PROSITE" id="PS00138">
    <property type="entry name" value="SUBTILASE_SER"/>
    <property type="match status" value="1"/>
</dbReference>
<evidence type="ECO:0000256" key="1">
    <source>
        <dbReference type="ARBA" id="ARBA00011073"/>
    </source>
</evidence>
<dbReference type="SUPFAM" id="SSF103647">
    <property type="entry name" value="TSP type-3 repeat"/>
    <property type="match status" value="2"/>
</dbReference>
<dbReference type="AlphaFoldDB" id="A0A4U1BPI4"/>
<sequence>MKSTLFRAGLLAIAFTPEAIYASPMSISDNKTYQSKIHNSDKAASDHNRWIVQLNDSNNSATLSQSQFDSALRVTFRVQQQQSFAQQLTSNRLVDGVIRQHSRAGNFVIVDASEYQVAQLRALPEVKAVFPDNIKHATLTESVPLIGTHEAWKQRDSQQRALKGDGITIAILDTGIDYRHTALGGCIGANCKVIGGYDFAYDDNDPMDSHGHGTHVAAIASGNDSDIQGVAPNAKLYAYKVLDDYGDGFDSNIIAAIDRALDPDQNPATDDAVDIINLSLGGYGSPDDPLSQAVNEAVARGVVVVVAAGNDFYEQTINSPGTAEDAITVANTTKTDELSFSSSKGPIANANFLKPDVAAPGEDIYSATPNQSYATKSGTSMAAPHVAGAAALLLQAQPSLTPIQLKHRLMHTAKRLGWSYHSTGVGRIDINAALASTVEVDQSTLFLGLASEAEANSTHTFTVTHHGQEDGQYLITQEAQFQGVSVVLTPSEFELAPGQSQIINAIIDIDKPSFIDRNYKFYQTDLSIQDTHTNQSVKLALMLDNYATVEVAPEDQSGAFTVNLFNSNWQHRGERPSDTGAPLSLLVSRGESNHLIIESSPPIFRDSTSELTAISRAGFYYKTAPQGGGKVVFSKSEIDQFFTIGEVTQDGEPVPFSSMNLKAFRANVTVADHLIYSPLGFTSKPSTPPLLGFNQFPAKVNASIEAFGFSDGDGEPRAFYHLYRHADSTDSMGAQSLELAPYHSRVNYHAGGDKPHFIGTRQLLLDNDLLQGDVELDYYYTNDQFSGDFGHLDFHQKDNYYISHKVATTGEWNFTSEGQIAKWQYIDHGYNDKQIYHSQDHRRFDFTSPLQYWAGLTEFNGPQGLLAFRRVSGEATSGFEEALIRTRDHNFMEKGQLSACGNTTPLTEMYNNEALGRIVSIDDCHQAVITYDNGTQTDASVSFDLSGATHELIPGFAQLQLRHGDELTDAIRRINGNLALQIEDPDTSLSQLTVEVQRANQDPELLTGTNDGSWHYFELPLSYGNESITLTLTLITNGGNRITNIIPYAFELGSGDESLADSDGDGIIDSLDPDDDNDGVEDTLDAFPLNPSESMDTDLDGIGNNSDTDDDNDGVEDANDAFPLDASESVDSDLDGIGNNADTDDDNDGVEDANDAFPLDASESVDSDLDGIGNNADTDDDNDGVEDANDAFPLDASESVDTDLDGIGNNADTDDDNDGVEDANDAFPLDASRSSNANSGSNSGSGGSGGGSLSWSVVMLAALTYWRRRQTL</sequence>
<dbReference type="Pfam" id="PF00082">
    <property type="entry name" value="Peptidase_S8"/>
    <property type="match status" value="1"/>
</dbReference>
<dbReference type="NCBIfam" id="TIGR03501">
    <property type="entry name" value="GlyGly_CTERM"/>
    <property type="match status" value="1"/>
</dbReference>
<evidence type="ECO:0000256" key="8">
    <source>
        <dbReference type="RuleBase" id="RU003355"/>
    </source>
</evidence>
<evidence type="ECO:0000313" key="13">
    <source>
        <dbReference type="Proteomes" id="UP000305675"/>
    </source>
</evidence>
<feature type="compositionally biased region" description="Acidic residues" evidence="9">
    <location>
        <begin position="1107"/>
        <end position="1119"/>
    </location>
</feature>
<dbReference type="GO" id="GO:0006508">
    <property type="term" value="P:proteolysis"/>
    <property type="evidence" value="ECO:0007669"/>
    <property type="project" value="UniProtKB-KW"/>
</dbReference>
<evidence type="ECO:0000256" key="9">
    <source>
        <dbReference type="SAM" id="MobiDB-lite"/>
    </source>
</evidence>
<dbReference type="CDD" id="cd07474">
    <property type="entry name" value="Peptidases_S8_subtilisin_Vpr-like"/>
    <property type="match status" value="1"/>
</dbReference>
<protein>
    <submittedName>
        <fullName evidence="12">GlyGly-CTERM sorting domain-containing protein</fullName>
    </submittedName>
</protein>
<feature type="chain" id="PRO_5020938476" evidence="10">
    <location>
        <begin position="23"/>
        <end position="1272"/>
    </location>
</feature>
<proteinExistence type="inferred from homology"/>
<evidence type="ECO:0000256" key="4">
    <source>
        <dbReference type="ARBA" id="ARBA00022801"/>
    </source>
</evidence>
<feature type="compositionally biased region" description="Acidic residues" evidence="9">
    <location>
        <begin position="1060"/>
        <end position="1084"/>
    </location>
</feature>
<dbReference type="InterPro" id="IPR020008">
    <property type="entry name" value="GlyGly_CTERM"/>
</dbReference>
<dbReference type="InterPro" id="IPR050131">
    <property type="entry name" value="Peptidase_S8_subtilisin-like"/>
</dbReference>
<dbReference type="GO" id="GO:0005509">
    <property type="term" value="F:calcium ion binding"/>
    <property type="evidence" value="ECO:0007669"/>
    <property type="project" value="InterPro"/>
</dbReference>
<comment type="caution">
    <text evidence="12">The sequence shown here is derived from an EMBL/GenBank/DDBJ whole genome shotgun (WGS) entry which is preliminary data.</text>
</comment>
<feature type="active site" description="Charge relay system" evidence="6 7">
    <location>
        <position position="173"/>
    </location>
</feature>
<dbReference type="GO" id="GO:0004252">
    <property type="term" value="F:serine-type endopeptidase activity"/>
    <property type="evidence" value="ECO:0007669"/>
    <property type="project" value="UniProtKB-UniRule"/>
</dbReference>
<dbReference type="EMBL" id="SWCJ01000008">
    <property type="protein sequence ID" value="TKB54515.1"/>
    <property type="molecule type" value="Genomic_DNA"/>
</dbReference>
<dbReference type="InterPro" id="IPR034213">
    <property type="entry name" value="S8_Vpr-like"/>
</dbReference>
<dbReference type="InterPro" id="IPR028974">
    <property type="entry name" value="TSP_type-3_rpt"/>
</dbReference>
<dbReference type="InterPro" id="IPR036852">
    <property type="entry name" value="Peptidase_S8/S53_dom_sf"/>
</dbReference>
<dbReference type="Proteomes" id="UP000305675">
    <property type="component" value="Unassembled WGS sequence"/>
</dbReference>
<keyword evidence="2 7" id="KW-0645">Protease</keyword>
<keyword evidence="5 7" id="KW-0720">Serine protease</keyword>
<organism evidence="12 13">
    <name type="scientific">Ferrimonas aestuarii</name>
    <dbReference type="NCBI Taxonomy" id="2569539"/>
    <lineage>
        <taxon>Bacteria</taxon>
        <taxon>Pseudomonadati</taxon>
        <taxon>Pseudomonadota</taxon>
        <taxon>Gammaproteobacteria</taxon>
        <taxon>Alteromonadales</taxon>
        <taxon>Ferrimonadaceae</taxon>
        <taxon>Ferrimonas</taxon>
    </lineage>
</organism>
<keyword evidence="13" id="KW-1185">Reference proteome</keyword>
<accession>A0A4U1BPI4</accession>
<evidence type="ECO:0000259" key="11">
    <source>
        <dbReference type="Pfam" id="PF00082"/>
    </source>
</evidence>
<reference evidence="12 13" key="1">
    <citation type="submission" date="2019-04" db="EMBL/GenBank/DDBJ databases">
        <authorList>
            <person name="Hwang J.C."/>
        </authorList>
    </citation>
    <scope>NUCLEOTIDE SEQUENCE [LARGE SCALE GENOMIC DNA]</scope>
    <source>
        <strain evidence="12 13">IMCC35002</strain>
    </source>
</reference>
<keyword evidence="4 7" id="KW-0378">Hydrolase</keyword>
<dbReference type="Pfam" id="PF02412">
    <property type="entry name" value="TSP_3"/>
    <property type="match status" value="1"/>
</dbReference>
<dbReference type="PANTHER" id="PTHR43806:SF65">
    <property type="entry name" value="SERINE PROTEASE APRX"/>
    <property type="match status" value="1"/>
</dbReference>
<dbReference type="SUPFAM" id="SSF52743">
    <property type="entry name" value="Subtilisin-like"/>
    <property type="match status" value="1"/>
</dbReference>
<gene>
    <name evidence="12" type="ORF">FCL42_11935</name>
</gene>
<evidence type="ECO:0000256" key="6">
    <source>
        <dbReference type="PIRSR" id="PIRSR615500-1"/>
    </source>
</evidence>
<name>A0A4U1BPI4_9GAMM</name>